<evidence type="ECO:0000313" key="2">
    <source>
        <dbReference type="EMBL" id="KAK9891210.1"/>
    </source>
</evidence>
<evidence type="ECO:0000259" key="1">
    <source>
        <dbReference type="Pfam" id="PF03731"/>
    </source>
</evidence>
<feature type="domain" description="Ku70/Ku80 N-terminal alpha/beta" evidence="1">
    <location>
        <begin position="24"/>
        <end position="226"/>
    </location>
</feature>
<dbReference type="EMBL" id="JARQZJ010000127">
    <property type="protein sequence ID" value="KAK9891210.1"/>
    <property type="molecule type" value="Genomic_DNA"/>
</dbReference>
<accession>A0AAW1VC50</accession>
<reference evidence="2 3" key="1">
    <citation type="submission" date="2023-03" db="EMBL/GenBank/DDBJ databases">
        <title>Genome insight into feeding habits of ladybird beetles.</title>
        <authorList>
            <person name="Li H.-S."/>
            <person name="Huang Y.-H."/>
            <person name="Pang H."/>
        </authorList>
    </citation>
    <scope>NUCLEOTIDE SEQUENCE [LARGE SCALE GENOMIC DNA]</scope>
    <source>
        <strain evidence="2">SYSU_2023b</strain>
        <tissue evidence="2">Whole body</tissue>
    </source>
</reference>
<name>A0AAW1VC50_9CUCU</name>
<dbReference type="GO" id="GO:0043564">
    <property type="term" value="C:Ku70:Ku80 complex"/>
    <property type="evidence" value="ECO:0007669"/>
    <property type="project" value="TreeGrafter"/>
</dbReference>
<dbReference type="SUPFAM" id="SSF100939">
    <property type="entry name" value="SPOC domain-like"/>
    <property type="match status" value="1"/>
</dbReference>
<dbReference type="GO" id="GO:0000723">
    <property type="term" value="P:telomere maintenance"/>
    <property type="evidence" value="ECO:0007669"/>
    <property type="project" value="TreeGrafter"/>
</dbReference>
<dbReference type="Pfam" id="PF03731">
    <property type="entry name" value="Ku_N"/>
    <property type="match status" value="1"/>
</dbReference>
<dbReference type="GO" id="GO:0006303">
    <property type="term" value="P:double-strand break repair via nonhomologous end joining"/>
    <property type="evidence" value="ECO:0007669"/>
    <property type="project" value="TreeGrafter"/>
</dbReference>
<dbReference type="Gene3D" id="3.40.50.410">
    <property type="entry name" value="von Willebrand factor, type A domain"/>
    <property type="match status" value="1"/>
</dbReference>
<proteinExistence type="predicted"/>
<keyword evidence="3" id="KW-1185">Reference proteome</keyword>
<dbReference type="GO" id="GO:0003690">
    <property type="term" value="F:double-stranded DNA binding"/>
    <property type="evidence" value="ECO:0007669"/>
    <property type="project" value="TreeGrafter"/>
</dbReference>
<gene>
    <name evidence="2" type="ORF">WA026_013525</name>
</gene>
<dbReference type="GO" id="GO:0042162">
    <property type="term" value="F:telomeric DNA binding"/>
    <property type="evidence" value="ECO:0007669"/>
    <property type="project" value="TreeGrafter"/>
</dbReference>
<comment type="caution">
    <text evidence="2">The sequence shown here is derived from an EMBL/GenBank/DDBJ whole genome shotgun (WGS) entry which is preliminary data.</text>
</comment>
<dbReference type="InterPro" id="IPR036465">
    <property type="entry name" value="vWFA_dom_sf"/>
</dbReference>
<sequence length="509" mass="59647">MDFKVEDEENDEVSEYSGPYKPSYVLIAIDTHNSMFKSDGAPSPFKNCLLAAYRLCDELLLKSDKRGYSPFAIILHDNDEKMNLINFQDNMIQTTKLLKELRLLSENQLKAKYMRDYDVELTSFFQSCKKKFKDISTNFYKRILLFITNDPDPVNGDKNKRFTALNEAKNFQENDIVFQVIVPNEDFNFDVFYSELFSLLPQKPLNIICEDEEGVYDKLSSTICLKLPQRKMCFYPFADDLTKYMYVYKKSYIKYPRLLNNDFMAEDGTSVIRTRRANPENDEGPQNNQEFILQNADTKHKFHELIFDLGDKLESRRNEFPIGYTLLYVSHRLTSVGEVIGEPKIVETDPKEELPYFNEFWQYCVNNQKVLVCAKKMTASDDPRAVEFIPKLINTNKVFLVKQIPFADEIEEPEEAIPRDEIPATQKQIEVTDRLIDQLSVDFSCSYLVDLEYMRKEWYLKSKLLSEPRGDVEPTEHFTLEQMDQKLNGIVEEYLSAFPQERGTKRKKN</sequence>
<organism evidence="2 3">
    <name type="scientific">Henosepilachna vigintioctopunctata</name>
    <dbReference type="NCBI Taxonomy" id="420089"/>
    <lineage>
        <taxon>Eukaryota</taxon>
        <taxon>Metazoa</taxon>
        <taxon>Ecdysozoa</taxon>
        <taxon>Arthropoda</taxon>
        <taxon>Hexapoda</taxon>
        <taxon>Insecta</taxon>
        <taxon>Pterygota</taxon>
        <taxon>Neoptera</taxon>
        <taxon>Endopterygota</taxon>
        <taxon>Coleoptera</taxon>
        <taxon>Polyphaga</taxon>
        <taxon>Cucujiformia</taxon>
        <taxon>Coccinelloidea</taxon>
        <taxon>Coccinellidae</taxon>
        <taxon>Epilachninae</taxon>
        <taxon>Epilachnini</taxon>
        <taxon>Henosepilachna</taxon>
    </lineage>
</organism>
<dbReference type="Proteomes" id="UP001431783">
    <property type="component" value="Unassembled WGS sequence"/>
</dbReference>
<protein>
    <recommendedName>
        <fullName evidence="1">Ku70/Ku80 N-terminal alpha/beta domain-containing protein</fullName>
    </recommendedName>
</protein>
<dbReference type="SUPFAM" id="SSF53300">
    <property type="entry name" value="vWA-like"/>
    <property type="match status" value="1"/>
</dbReference>
<dbReference type="PANTHER" id="PTHR12604:SF2">
    <property type="entry name" value="X-RAY REPAIR CROSS-COMPLEMENTING PROTEIN 6"/>
    <property type="match status" value="1"/>
</dbReference>
<dbReference type="InterPro" id="IPR016194">
    <property type="entry name" value="SPOC-like_C_dom_sf"/>
</dbReference>
<dbReference type="InterPro" id="IPR005161">
    <property type="entry name" value="Ku_N"/>
</dbReference>
<dbReference type="AlphaFoldDB" id="A0AAW1VC50"/>
<evidence type="ECO:0000313" key="3">
    <source>
        <dbReference type="Proteomes" id="UP001431783"/>
    </source>
</evidence>
<dbReference type="PANTHER" id="PTHR12604">
    <property type="entry name" value="KU AUTOANTIGEN DNA HELICASE"/>
    <property type="match status" value="1"/>
</dbReference>